<evidence type="ECO:0000313" key="1">
    <source>
        <dbReference type="EMBL" id="KAL2652271.1"/>
    </source>
</evidence>
<dbReference type="CDD" id="cd14726">
    <property type="entry name" value="TraB_PrgY-like"/>
    <property type="match status" value="1"/>
</dbReference>
<dbReference type="PANTHER" id="PTHR21530">
    <property type="entry name" value="PHEROMONE SHUTDOWN PROTEIN"/>
    <property type="match status" value="1"/>
</dbReference>
<protein>
    <recommendedName>
        <fullName evidence="3">TraB domain-containing protein</fullName>
    </recommendedName>
</protein>
<name>A0ABD1ZN26_9MARC</name>
<dbReference type="InterPro" id="IPR046345">
    <property type="entry name" value="TraB_PrgY-like"/>
</dbReference>
<comment type="caution">
    <text evidence="1">The sequence shown here is derived from an EMBL/GenBank/DDBJ whole genome shotgun (WGS) entry which is preliminary data.</text>
</comment>
<dbReference type="EMBL" id="JBHFFA010000001">
    <property type="protein sequence ID" value="KAL2652271.1"/>
    <property type="molecule type" value="Genomic_DNA"/>
</dbReference>
<keyword evidence="2" id="KW-1185">Reference proteome</keyword>
<proteinExistence type="predicted"/>
<accession>A0ABD1ZN26</accession>
<reference evidence="1 2" key="1">
    <citation type="submission" date="2024-09" db="EMBL/GenBank/DDBJ databases">
        <title>Chromosome-scale assembly of Riccia fluitans.</title>
        <authorList>
            <person name="Paukszto L."/>
            <person name="Sawicki J."/>
            <person name="Karawczyk K."/>
            <person name="Piernik-Szablinska J."/>
            <person name="Szczecinska M."/>
            <person name="Mazdziarz M."/>
        </authorList>
    </citation>
    <scope>NUCLEOTIDE SEQUENCE [LARGE SCALE GENOMIC DNA]</scope>
    <source>
        <strain evidence="1">Rf_01</strain>
        <tissue evidence="1">Aerial parts of the thallus</tissue>
    </source>
</reference>
<gene>
    <name evidence="1" type="ORF">R1flu_020399</name>
</gene>
<dbReference type="Pfam" id="PF01963">
    <property type="entry name" value="TraB_PrgY_gumN"/>
    <property type="match status" value="1"/>
</dbReference>
<dbReference type="InterPro" id="IPR002816">
    <property type="entry name" value="TraB/PrgY/GumN_fam"/>
</dbReference>
<dbReference type="PANTHER" id="PTHR21530:SF5">
    <property type="entry name" value="TRAB FAMILY PROTEIN"/>
    <property type="match status" value="1"/>
</dbReference>
<sequence>MLLLRHSRSAVASLRGVPNQTQGLCGLCLGRAVHRYRPFSSIGTNDGSVTYLRNGETGAELFLVGTAHVSAKSAEEVRQVIHEVKPNIVSVELCAERARKLMAGEQRQTWDLLRDFISFPGGLGQKLVHIATKSIYSILRNTGVEPGKEFKVAVEEAQRLGAELVYIDQDFRVTVKRIADEITYQDVFKLLTRQADMPAELRREFEKGDFIQGVESLKTRQNIRVIMKGMEEVFPNLVKVLIHERDQLMFNNLRQLEGTIVAVVGMAHMDGIERLWKNK</sequence>
<evidence type="ECO:0000313" key="2">
    <source>
        <dbReference type="Proteomes" id="UP001605036"/>
    </source>
</evidence>
<dbReference type="Proteomes" id="UP001605036">
    <property type="component" value="Unassembled WGS sequence"/>
</dbReference>
<evidence type="ECO:0008006" key="3">
    <source>
        <dbReference type="Google" id="ProtNLM"/>
    </source>
</evidence>
<dbReference type="AlphaFoldDB" id="A0ABD1ZN26"/>
<organism evidence="1 2">
    <name type="scientific">Riccia fluitans</name>
    <dbReference type="NCBI Taxonomy" id="41844"/>
    <lineage>
        <taxon>Eukaryota</taxon>
        <taxon>Viridiplantae</taxon>
        <taxon>Streptophyta</taxon>
        <taxon>Embryophyta</taxon>
        <taxon>Marchantiophyta</taxon>
        <taxon>Marchantiopsida</taxon>
        <taxon>Marchantiidae</taxon>
        <taxon>Marchantiales</taxon>
        <taxon>Ricciaceae</taxon>
        <taxon>Riccia</taxon>
    </lineage>
</organism>